<keyword evidence="1" id="KW-1133">Transmembrane helix</keyword>
<dbReference type="EMBL" id="AGCK01000119">
    <property type="protein sequence ID" value="EHM52201.1"/>
    <property type="molecule type" value="Genomic_DNA"/>
</dbReference>
<comment type="caution">
    <text evidence="2">The sequence shown here is derived from an EMBL/GenBank/DDBJ whole genome shotgun (WGS) entry which is preliminary data.</text>
</comment>
<reference evidence="2 3" key="1">
    <citation type="submission" date="2011-08" db="EMBL/GenBank/DDBJ databases">
        <authorList>
            <person name="Weinstock G."/>
            <person name="Sodergren E."/>
            <person name="Clifton S."/>
            <person name="Fulton L."/>
            <person name="Fulton B."/>
            <person name="Courtney L."/>
            <person name="Fronick C."/>
            <person name="Harrison M."/>
            <person name="Strong C."/>
            <person name="Farmer C."/>
            <person name="Delahaunty K."/>
            <person name="Markovic C."/>
            <person name="Hall O."/>
            <person name="Minx P."/>
            <person name="Tomlinson C."/>
            <person name="Mitreva M."/>
            <person name="Hou S."/>
            <person name="Chen J."/>
            <person name="Wollam A."/>
            <person name="Pepin K.H."/>
            <person name="Johnson M."/>
            <person name="Bhonagiri V."/>
            <person name="Zhang X."/>
            <person name="Suruliraj S."/>
            <person name="Warren W."/>
            <person name="Chinwalla A."/>
            <person name="Mardis E.R."/>
            <person name="Wilson R.K."/>
        </authorList>
    </citation>
    <scope>NUCLEOTIDE SEQUENCE [LARGE SCALE GENOMIC DNA]</scope>
    <source>
        <strain evidence="2 3">ATCC 29863</strain>
    </source>
</reference>
<organism evidence="2 3">
    <name type="scientific">Flavonifractor plautii ATCC 29863</name>
    <dbReference type="NCBI Taxonomy" id="411475"/>
    <lineage>
        <taxon>Bacteria</taxon>
        <taxon>Bacillati</taxon>
        <taxon>Bacillota</taxon>
        <taxon>Clostridia</taxon>
        <taxon>Eubacteriales</taxon>
        <taxon>Oscillospiraceae</taxon>
        <taxon>Flavonifractor</taxon>
    </lineage>
</organism>
<evidence type="ECO:0000313" key="2">
    <source>
        <dbReference type="EMBL" id="EHM52201.1"/>
    </source>
</evidence>
<protein>
    <submittedName>
        <fullName evidence="2">Uncharacterized protein</fullName>
    </submittedName>
</protein>
<evidence type="ECO:0000313" key="3">
    <source>
        <dbReference type="Proteomes" id="UP000004459"/>
    </source>
</evidence>
<proteinExistence type="predicted"/>
<gene>
    <name evidence="2" type="ORF">HMPREF0372_01614</name>
</gene>
<evidence type="ECO:0000256" key="1">
    <source>
        <dbReference type="SAM" id="Phobius"/>
    </source>
</evidence>
<sequence>MSSFWRFLLWKIIFLRIPLWIVHSPFTNPGKNRRKINSVRKK</sequence>
<accession>G9YQ21</accession>
<dbReference type="Proteomes" id="UP000004459">
    <property type="component" value="Unassembled WGS sequence"/>
</dbReference>
<keyword evidence="1" id="KW-0472">Membrane</keyword>
<dbReference type="AlphaFoldDB" id="G9YQ21"/>
<dbReference type="HOGENOM" id="CLU_3249788_0_0_9"/>
<keyword evidence="1" id="KW-0812">Transmembrane</keyword>
<feature type="transmembrane region" description="Helical" evidence="1">
    <location>
        <begin position="7"/>
        <end position="26"/>
    </location>
</feature>
<name>G9YQ21_FLAPL</name>